<evidence type="ECO:0000256" key="5">
    <source>
        <dbReference type="ARBA" id="ARBA00022805"/>
    </source>
</evidence>
<evidence type="ECO:0000313" key="11">
    <source>
        <dbReference type="RefSeq" id="XP_004491020.1"/>
    </source>
</evidence>
<feature type="compositionally biased region" description="Polar residues" evidence="8">
    <location>
        <begin position="1"/>
        <end position="28"/>
    </location>
</feature>
<keyword evidence="4" id="KW-0812">Transmembrane</keyword>
<evidence type="ECO:0000256" key="8">
    <source>
        <dbReference type="SAM" id="MobiDB-lite"/>
    </source>
</evidence>
<dbReference type="OrthoDB" id="1724197at2759"/>
<dbReference type="PANTHER" id="PTHR12815">
    <property type="entry name" value="SORTING AND ASSEMBLY MACHINERY SAMM50 PROTEIN FAMILY MEMBER"/>
    <property type="match status" value="1"/>
</dbReference>
<dbReference type="GO" id="GO:0009707">
    <property type="term" value="C:chloroplast outer membrane"/>
    <property type="evidence" value="ECO:0007669"/>
    <property type="project" value="UniProtKB-SubCell"/>
</dbReference>
<feature type="region of interest" description="Disordered" evidence="8">
    <location>
        <begin position="1"/>
        <end position="68"/>
    </location>
</feature>
<dbReference type="GO" id="GO:0005741">
    <property type="term" value="C:mitochondrial outer membrane"/>
    <property type="evidence" value="ECO:0007669"/>
    <property type="project" value="UniProtKB-SubCell"/>
</dbReference>
<dbReference type="PaxDb" id="3827-XP_004491020.1"/>
<comment type="similarity">
    <text evidence="2">Belongs to the SAM50/omp85 family.</text>
</comment>
<dbReference type="Gene3D" id="3.10.20.310">
    <property type="entry name" value="membrane protein fhac"/>
    <property type="match status" value="1"/>
</dbReference>
<keyword evidence="10" id="KW-1185">Reference proteome</keyword>
<gene>
    <name evidence="11" type="primary">LOC101512907</name>
</gene>
<dbReference type="GeneID" id="101512907"/>
<feature type="region of interest" description="Disordered" evidence="8">
    <location>
        <begin position="409"/>
        <end position="436"/>
    </location>
</feature>
<dbReference type="Pfam" id="PF01103">
    <property type="entry name" value="Omp85"/>
    <property type="match status" value="1"/>
</dbReference>
<reference evidence="10" key="1">
    <citation type="journal article" date="2013" name="Nat. Biotechnol.">
        <title>Draft genome sequence of chickpea (Cicer arietinum) provides a resource for trait improvement.</title>
        <authorList>
            <person name="Varshney R.K."/>
            <person name="Song C."/>
            <person name="Saxena R.K."/>
            <person name="Azam S."/>
            <person name="Yu S."/>
            <person name="Sharpe A.G."/>
            <person name="Cannon S."/>
            <person name="Baek J."/>
            <person name="Rosen B.D."/>
            <person name="Tar'an B."/>
            <person name="Millan T."/>
            <person name="Zhang X."/>
            <person name="Ramsay L.D."/>
            <person name="Iwata A."/>
            <person name="Wang Y."/>
            <person name="Nelson W."/>
            <person name="Farmer A.D."/>
            <person name="Gaur P.M."/>
            <person name="Soderlund C."/>
            <person name="Penmetsa R.V."/>
            <person name="Xu C."/>
            <person name="Bharti A.K."/>
            <person name="He W."/>
            <person name="Winter P."/>
            <person name="Zhao S."/>
            <person name="Hane J.K."/>
            <person name="Carrasquilla-Garcia N."/>
            <person name="Condie J.A."/>
            <person name="Upadhyaya H.D."/>
            <person name="Luo M.C."/>
            <person name="Thudi M."/>
            <person name="Gowda C.L."/>
            <person name="Singh N.P."/>
            <person name="Lichtenzveig J."/>
            <person name="Gali K.K."/>
            <person name="Rubio J."/>
            <person name="Nadarajan N."/>
            <person name="Dolezel J."/>
            <person name="Bansal K.C."/>
            <person name="Xu X."/>
            <person name="Edwards D."/>
            <person name="Zhang G."/>
            <person name="Kahl G."/>
            <person name="Gil J."/>
            <person name="Singh K.B."/>
            <person name="Datta S.K."/>
            <person name="Jackson S.A."/>
            <person name="Wang J."/>
            <person name="Cook D.R."/>
        </authorList>
    </citation>
    <scope>NUCLEOTIDE SEQUENCE [LARGE SCALE GENOMIC DNA]</scope>
    <source>
        <strain evidence="10">cv. CDC Frontier</strain>
    </source>
</reference>
<keyword evidence="6" id="KW-0472">Membrane</keyword>
<feature type="domain" description="Bacterial surface antigen (D15)" evidence="9">
    <location>
        <begin position="196"/>
        <end position="538"/>
    </location>
</feature>
<sequence>MEITEQPSLSKPNNTHTPHSTNADSQHQNPEEENDDIDDEEEEEEEYDDNDEDEEQNQNIPQSTESKLREQRFKVEAFSRRLSSELVPIRVHDILINGNTKTKDWIIEAELEGIENATTVQELMQASQIAIARLQGLEIFDSCKVKLEAGPAELPNTANVIVDVVESDGKLSGEGGVYMKPSTSTWTAEGTVKYKNIFGYGDLWDASLAYGGNQATEMSFGVYAPHLKGFLTPIVARMFMLSQDWQEFSSYKEQLLGTSLGLISTKHHDLVYTLGWRTLTDPSQMSSESIRRQLGHGLLSSLKYTYKFDRRDSPIRPTKGYAFVSTTHFGGLTPDPRSLRFLRQELDVRFAIPFGFYNTALNLGISAGAVFPWGQGFRSKPSPLPERFYLGGDFSPVCTLGGPRTLWGFKTRGVGPTEPRRQRRDEADDDDGGSSTRDFIGGDLAVTAFADLSFDLPIRWLREQGIHAHIFAGSGNTAKLTQDEYKHFTPRKFLDSFRLSVGCGIVIPTSLFRLEGNYLHVLRKDEHDRGKAGFRFSFSAPS</sequence>
<organism evidence="10 11">
    <name type="scientific">Cicer arietinum</name>
    <name type="common">Chickpea</name>
    <name type="synonym">Garbanzo</name>
    <dbReference type="NCBI Taxonomy" id="3827"/>
    <lineage>
        <taxon>Eukaryota</taxon>
        <taxon>Viridiplantae</taxon>
        <taxon>Streptophyta</taxon>
        <taxon>Embryophyta</taxon>
        <taxon>Tracheophyta</taxon>
        <taxon>Spermatophyta</taxon>
        <taxon>Magnoliopsida</taxon>
        <taxon>eudicotyledons</taxon>
        <taxon>Gunneridae</taxon>
        <taxon>Pentapetalae</taxon>
        <taxon>rosids</taxon>
        <taxon>fabids</taxon>
        <taxon>Fabales</taxon>
        <taxon>Fabaceae</taxon>
        <taxon>Papilionoideae</taxon>
        <taxon>50 kb inversion clade</taxon>
        <taxon>NPAAA clade</taxon>
        <taxon>Hologalegina</taxon>
        <taxon>IRL clade</taxon>
        <taxon>Cicereae</taxon>
        <taxon>Cicer</taxon>
    </lineage>
</organism>
<dbReference type="KEGG" id="cam:101512907"/>
<dbReference type="RefSeq" id="XP_004491020.1">
    <property type="nucleotide sequence ID" value="XM_004490963.3"/>
</dbReference>
<dbReference type="STRING" id="3827.A0A1S2XL83"/>
<protein>
    <submittedName>
        <fullName evidence="11">Uncharacterized protein LOC101512907</fullName>
    </submittedName>
</protein>
<proteinExistence type="inferred from homology"/>
<dbReference type="eggNOG" id="KOG2602">
    <property type="taxonomic scope" value="Eukaryota"/>
</dbReference>
<comment type="subcellular location">
    <subcellularLocation>
        <location evidence="1">Mitochondrion outer membrane</location>
        <topology evidence="1">Multi-pass membrane protein</topology>
    </subcellularLocation>
    <subcellularLocation>
        <location evidence="7">Plastid</location>
        <location evidence="7">Chloroplast outer membrane</location>
    </subcellularLocation>
</comment>
<dbReference type="Gene3D" id="2.40.160.50">
    <property type="entry name" value="membrane protein fhac: a member of the omp85/tpsb transporter family"/>
    <property type="match status" value="1"/>
</dbReference>
<evidence type="ECO:0000259" key="9">
    <source>
        <dbReference type="Pfam" id="PF01103"/>
    </source>
</evidence>
<evidence type="ECO:0000256" key="6">
    <source>
        <dbReference type="ARBA" id="ARBA00023136"/>
    </source>
</evidence>
<dbReference type="FunFam" id="3.10.20.310:FF:000016">
    <property type="entry name" value="Outer membrane OMP85 family protein"/>
    <property type="match status" value="1"/>
</dbReference>
<reference evidence="11" key="2">
    <citation type="submission" date="2025-08" db="UniProtKB">
        <authorList>
            <consortium name="RefSeq"/>
        </authorList>
    </citation>
    <scope>IDENTIFICATION</scope>
    <source>
        <tissue evidence="11">Etiolated seedlings</tissue>
    </source>
</reference>
<feature type="compositionally biased region" description="Acidic residues" evidence="8">
    <location>
        <begin position="31"/>
        <end position="56"/>
    </location>
</feature>
<dbReference type="InterPro" id="IPR000184">
    <property type="entry name" value="Bac_surfAg_D15"/>
</dbReference>
<evidence type="ECO:0000256" key="3">
    <source>
        <dbReference type="ARBA" id="ARBA00022452"/>
    </source>
</evidence>
<evidence type="ECO:0000256" key="2">
    <source>
        <dbReference type="ARBA" id="ARBA00010913"/>
    </source>
</evidence>
<dbReference type="Proteomes" id="UP000087171">
    <property type="component" value="Chromosome Ca2"/>
</dbReference>
<dbReference type="FunFam" id="2.40.160.50:FF:000005">
    <property type="entry name" value="Outer membrane OMP85 family protein"/>
    <property type="match status" value="1"/>
</dbReference>
<name>A0A1S2XL83_CICAR</name>
<keyword evidence="3" id="KW-1134">Transmembrane beta strand</keyword>
<keyword evidence="5" id="KW-0934">Plastid</keyword>
<dbReference type="InterPro" id="IPR039910">
    <property type="entry name" value="D15-like"/>
</dbReference>
<evidence type="ECO:0000256" key="7">
    <source>
        <dbReference type="ARBA" id="ARBA00024013"/>
    </source>
</evidence>
<dbReference type="AlphaFoldDB" id="A0A1S2XL83"/>
<evidence type="ECO:0000313" key="10">
    <source>
        <dbReference type="Proteomes" id="UP000087171"/>
    </source>
</evidence>
<accession>A0A1S2XL83</accession>
<dbReference type="PANTHER" id="PTHR12815:SF18">
    <property type="entry name" value="SORTING AND ASSEMBLY MACHINERY COMPONENT 50 HOMOLOG"/>
    <property type="match status" value="1"/>
</dbReference>
<evidence type="ECO:0000256" key="1">
    <source>
        <dbReference type="ARBA" id="ARBA00004374"/>
    </source>
</evidence>
<keyword evidence="5" id="KW-1002">Plastid outer membrane</keyword>
<evidence type="ECO:0000256" key="4">
    <source>
        <dbReference type="ARBA" id="ARBA00022692"/>
    </source>
</evidence>